<dbReference type="SMART" id="SM00490">
    <property type="entry name" value="HELICc"/>
    <property type="match status" value="1"/>
</dbReference>
<evidence type="ECO:0000313" key="5">
    <source>
        <dbReference type="Proteomes" id="UP000271162"/>
    </source>
</evidence>
<dbReference type="EMBL" id="UYSL01025944">
    <property type="protein sequence ID" value="VDL84878.1"/>
    <property type="molecule type" value="Genomic_DNA"/>
</dbReference>
<dbReference type="PROSITE" id="PS51194">
    <property type="entry name" value="HELICASE_CTER"/>
    <property type="match status" value="1"/>
</dbReference>
<feature type="domain" description="Helicase C-terminal" evidence="3">
    <location>
        <begin position="5"/>
        <end position="172"/>
    </location>
</feature>
<gene>
    <name evidence="4" type="ORF">NBR_LOCUS21137</name>
</gene>
<name>A0A0N4YV64_NIPBR</name>
<reference evidence="6" key="1">
    <citation type="submission" date="2017-02" db="UniProtKB">
        <authorList>
            <consortium name="WormBaseParasite"/>
        </authorList>
    </citation>
    <scope>IDENTIFICATION</scope>
</reference>
<feature type="region of interest" description="Disordered" evidence="1">
    <location>
        <begin position="610"/>
        <end position="671"/>
    </location>
</feature>
<dbReference type="STRING" id="27835.A0A0N4YV64"/>
<dbReference type="PANTHER" id="PTHR18934:SF213">
    <property type="entry name" value="3'-5' RNA HELICASE YTHDC2"/>
    <property type="match status" value="1"/>
</dbReference>
<evidence type="ECO:0000313" key="4">
    <source>
        <dbReference type="EMBL" id="VDL84878.1"/>
    </source>
</evidence>
<keyword evidence="2" id="KW-0472">Membrane</keyword>
<evidence type="ECO:0000256" key="2">
    <source>
        <dbReference type="SAM" id="Phobius"/>
    </source>
</evidence>
<accession>A0A0N4YV64</accession>
<proteinExistence type="predicted"/>
<dbReference type="SUPFAM" id="SSF52540">
    <property type="entry name" value="P-loop containing nucleoside triphosphate hydrolases"/>
    <property type="match status" value="1"/>
</dbReference>
<dbReference type="WBParaSite" id="NBR_0002113601-mRNA-1">
    <property type="protein sequence ID" value="NBR_0002113601-mRNA-1"/>
    <property type="gene ID" value="NBR_0002113601"/>
</dbReference>
<dbReference type="Pfam" id="PF21010">
    <property type="entry name" value="HA2_C"/>
    <property type="match status" value="1"/>
</dbReference>
<evidence type="ECO:0000256" key="1">
    <source>
        <dbReference type="SAM" id="MobiDB-lite"/>
    </source>
</evidence>
<dbReference type="Proteomes" id="UP000271162">
    <property type="component" value="Unassembled WGS sequence"/>
</dbReference>
<dbReference type="Pfam" id="PF00271">
    <property type="entry name" value="Helicase_C"/>
    <property type="match status" value="1"/>
</dbReference>
<sequence>MKKKVALWSIVIVSGAILVFLPGFDDIVQMRDKITSDSWGGRRPVIFTLHSQMNSFDQQKVFDSVGAGERKVILSTNIAEASLTIDDVVFVIDCGKVKEKTYDHTSRISQLKVTWIAKSNAEQRAGRAGRCREGFCFRLYSREDYDVMLETQMAEMQRTAIHDVCLHAKMFAPENMTVKQFLQMAPEPPLADAVDKSMAFLEQLGALYSEASTSDIDVTSIPPPYVEPQLTDLGRLVAQLPLDPQLARLLLFGVALRCLSPVVTLVAALSHRDPFILALSEEREQSNRQRDNFGKRDFSDHITLIRAFNEYNEKSPKEAMLFCRTNYLSLPAMRMIAGIRRQLLIELRRVRVISYEGDALNALRDAAYNRFLILGIAQFCRQRVTVSSTEAAATLHPSSVIKRQVLAASKRSEVINQYVAEDSEDPTIEYLAFHELAKIDEGLTVDQFQLRTVTVIPPCAVVLFAGSMRLKKSTIQNFDITDPDSGDEGDVDEEGPHDVVYPIEHWIGVRATYPDMKRLIQLRFKVMSYFLNVIHKPQILTNPQKEDLDLLETLALVLKTDHQQMRFNPCVLPEPAFIFQQHQVPTSSSTSSYSSHNGQQANSLRFPHREIGPHQDALPPSHSAANFQSGGYEERASLGGDQSPPNQDREQQDRFMSQRQQPRRYPSGQDDYGYQKVSLIEFHYVALVHLSRKR</sequence>
<reference evidence="4 5" key="2">
    <citation type="submission" date="2018-11" db="EMBL/GenBank/DDBJ databases">
        <authorList>
            <consortium name="Pathogen Informatics"/>
        </authorList>
    </citation>
    <scope>NUCLEOTIDE SEQUENCE [LARGE SCALE GENOMIC DNA]</scope>
</reference>
<keyword evidence="2" id="KW-0812">Transmembrane</keyword>
<dbReference type="InterPro" id="IPR027417">
    <property type="entry name" value="P-loop_NTPase"/>
</dbReference>
<dbReference type="Gene3D" id="3.40.50.300">
    <property type="entry name" value="P-loop containing nucleotide triphosphate hydrolases"/>
    <property type="match status" value="1"/>
</dbReference>
<dbReference type="CDD" id="cd18791">
    <property type="entry name" value="SF2_C_RHA"/>
    <property type="match status" value="1"/>
</dbReference>
<dbReference type="SMART" id="SM00847">
    <property type="entry name" value="HA2"/>
    <property type="match status" value="1"/>
</dbReference>
<dbReference type="GO" id="GO:0003723">
    <property type="term" value="F:RNA binding"/>
    <property type="evidence" value="ECO:0007669"/>
    <property type="project" value="TreeGrafter"/>
</dbReference>
<organism evidence="6">
    <name type="scientific">Nippostrongylus brasiliensis</name>
    <name type="common">Rat hookworm</name>
    <dbReference type="NCBI Taxonomy" id="27835"/>
    <lineage>
        <taxon>Eukaryota</taxon>
        <taxon>Metazoa</taxon>
        <taxon>Ecdysozoa</taxon>
        <taxon>Nematoda</taxon>
        <taxon>Chromadorea</taxon>
        <taxon>Rhabditida</taxon>
        <taxon>Rhabditina</taxon>
        <taxon>Rhabditomorpha</taxon>
        <taxon>Strongyloidea</taxon>
        <taxon>Heligmosomidae</taxon>
        <taxon>Nippostrongylus</taxon>
    </lineage>
</organism>
<keyword evidence="5" id="KW-1185">Reference proteome</keyword>
<evidence type="ECO:0000313" key="6">
    <source>
        <dbReference type="WBParaSite" id="NBR_0002113601-mRNA-1"/>
    </source>
</evidence>
<evidence type="ECO:0000259" key="3">
    <source>
        <dbReference type="PROSITE" id="PS51194"/>
    </source>
</evidence>
<feature type="transmembrane region" description="Helical" evidence="2">
    <location>
        <begin position="6"/>
        <end position="24"/>
    </location>
</feature>
<dbReference type="AlphaFoldDB" id="A0A0N4YV64"/>
<dbReference type="PANTHER" id="PTHR18934">
    <property type="entry name" value="ATP-DEPENDENT RNA HELICASE"/>
    <property type="match status" value="1"/>
</dbReference>
<dbReference type="OMA" id="FAPERMS"/>
<dbReference type="InterPro" id="IPR001650">
    <property type="entry name" value="Helicase_C-like"/>
</dbReference>
<dbReference type="InterPro" id="IPR007502">
    <property type="entry name" value="Helicase-assoc_dom"/>
</dbReference>
<keyword evidence="2" id="KW-1133">Transmembrane helix</keyword>
<dbReference type="Gene3D" id="1.20.120.1080">
    <property type="match status" value="1"/>
</dbReference>
<protein>
    <submittedName>
        <fullName evidence="6">ATP-dependent RNA helicase DHX29 (inferred by orthology to a human protein)</fullName>
    </submittedName>
</protein>
<dbReference type="GO" id="GO:0004386">
    <property type="term" value="F:helicase activity"/>
    <property type="evidence" value="ECO:0007669"/>
    <property type="project" value="TreeGrafter"/>
</dbReference>